<dbReference type="Proteomes" id="UP000321118">
    <property type="component" value="Unassembled WGS sequence"/>
</dbReference>
<dbReference type="PANTHER" id="PTHR37507">
    <property type="entry name" value="SPORULATION PROTEIN YDCC"/>
    <property type="match status" value="1"/>
</dbReference>
<evidence type="ECO:0000313" key="1">
    <source>
        <dbReference type="EMBL" id="GEK23204.1"/>
    </source>
</evidence>
<dbReference type="PANTHER" id="PTHR37507:SF2">
    <property type="entry name" value="SPORULATION PROTEIN YDCC"/>
    <property type="match status" value="1"/>
</dbReference>
<protein>
    <submittedName>
        <fullName evidence="1">Membrane protein</fullName>
    </submittedName>
</protein>
<sequence>MSHSGAMNESRRTLSPRARWAVPAVAAVAVGLAFVAPPLFASADDAGLPTVSPEELAAQVASAEPSPLSGTVVYTARLGLPELPFGDVGGANPVALLGGSSTIRVWSDGEERSRVALLGATSEYSVVQDGPEAWTYSSTDDAVVHYSLDPADVARFDELKAQAEAGELAVQGDLPTPEEAGRQAVEMAKLTSTVTLDSQTEVAGRAAYQLVVTPRSDTTLVGRIVVAVDAETSTPLRVQVWSTSDTETPALEIGFTDVSFATPADSVLAFSAPAGASTREVVVPLPDMPAEAATATPDKELPEGVTVTGAGWDTIVQASGLDVAAVVAGDPSAAASLPGVDKTFGSQGAADLYSEFMPEEGSGSPMGDLDTSALYETLTTEVPEGRLLSSALLSVLVTDDGRVLVGAVPGATLQALAAR</sequence>
<dbReference type="InterPro" id="IPR029046">
    <property type="entry name" value="LolA/LolB/LppX"/>
</dbReference>
<dbReference type="AlphaFoldDB" id="A0A510V8L9"/>
<reference evidence="1 2" key="1">
    <citation type="submission" date="2019-07" db="EMBL/GenBank/DDBJ databases">
        <title>Whole genome shotgun sequence of Cellulomonas xylanilytica NBRC 101102.</title>
        <authorList>
            <person name="Hosoyama A."/>
            <person name="Uohara A."/>
            <person name="Ohji S."/>
            <person name="Ichikawa N."/>
        </authorList>
    </citation>
    <scope>NUCLEOTIDE SEQUENCE [LARGE SCALE GENOMIC DNA]</scope>
    <source>
        <strain evidence="1 2">NBRC 101102</strain>
    </source>
</reference>
<keyword evidence="2" id="KW-1185">Reference proteome</keyword>
<comment type="caution">
    <text evidence="1">The sequence shown here is derived from an EMBL/GenBank/DDBJ whole genome shotgun (WGS) entry which is preliminary data.</text>
</comment>
<dbReference type="SUPFAM" id="SSF89392">
    <property type="entry name" value="Prokaryotic lipoproteins and lipoprotein localization factors"/>
    <property type="match status" value="1"/>
</dbReference>
<proteinExistence type="predicted"/>
<dbReference type="Gene3D" id="2.50.20.10">
    <property type="entry name" value="Lipoprotein localisation LolA/LolB/LppX"/>
    <property type="match status" value="1"/>
</dbReference>
<name>A0A510V8L9_9CELL</name>
<gene>
    <name evidence="1" type="ORF">CXY01_37240</name>
</gene>
<organism evidence="1 2">
    <name type="scientific">Cellulomonas xylanilytica</name>
    <dbReference type="NCBI Taxonomy" id="233583"/>
    <lineage>
        <taxon>Bacteria</taxon>
        <taxon>Bacillati</taxon>
        <taxon>Actinomycetota</taxon>
        <taxon>Actinomycetes</taxon>
        <taxon>Micrococcales</taxon>
        <taxon>Cellulomonadaceae</taxon>
        <taxon>Cellulomonas</taxon>
    </lineage>
</organism>
<dbReference type="InterPro" id="IPR052944">
    <property type="entry name" value="Sporulation_related"/>
</dbReference>
<dbReference type="EMBL" id="BJUB01000014">
    <property type="protein sequence ID" value="GEK23204.1"/>
    <property type="molecule type" value="Genomic_DNA"/>
</dbReference>
<evidence type="ECO:0000313" key="2">
    <source>
        <dbReference type="Proteomes" id="UP000321118"/>
    </source>
</evidence>
<accession>A0A510V8L9</accession>